<feature type="transmembrane region" description="Helical" evidence="1">
    <location>
        <begin position="26"/>
        <end position="48"/>
    </location>
</feature>
<evidence type="ECO:0000256" key="1">
    <source>
        <dbReference type="SAM" id="Phobius"/>
    </source>
</evidence>
<dbReference type="RefSeq" id="WP_268003904.1">
    <property type="nucleotide sequence ID" value="NZ_CP104067.1"/>
</dbReference>
<keyword evidence="3" id="KW-1185">Reference proteome</keyword>
<accession>A0ABY6ZAW1</accession>
<dbReference type="Proteomes" id="UP001164761">
    <property type="component" value="Chromosome"/>
</dbReference>
<evidence type="ECO:0000313" key="2">
    <source>
        <dbReference type="EMBL" id="WAH40006.1"/>
    </source>
</evidence>
<dbReference type="EMBL" id="CP104067">
    <property type="protein sequence ID" value="WAH40006.1"/>
    <property type="molecule type" value="Genomic_DNA"/>
</dbReference>
<reference evidence="2" key="1">
    <citation type="submission" date="2022-08" db="EMBL/GenBank/DDBJ databases">
        <title>Alicyclobacillus fastidiosus DSM 17978, complete genome.</title>
        <authorList>
            <person name="Wang Q."/>
            <person name="Cai R."/>
            <person name="Wang Z."/>
        </authorList>
    </citation>
    <scope>NUCLEOTIDE SEQUENCE</scope>
    <source>
        <strain evidence="2">DSM 17978</strain>
    </source>
</reference>
<organism evidence="2 3">
    <name type="scientific">Alicyclobacillus fastidiosus</name>
    <dbReference type="NCBI Taxonomy" id="392011"/>
    <lineage>
        <taxon>Bacteria</taxon>
        <taxon>Bacillati</taxon>
        <taxon>Bacillota</taxon>
        <taxon>Bacilli</taxon>
        <taxon>Bacillales</taxon>
        <taxon>Alicyclobacillaceae</taxon>
        <taxon>Alicyclobacillus</taxon>
    </lineage>
</organism>
<protein>
    <recommendedName>
        <fullName evidence="4">Major facilitator superfamily (MFS) profile domain-containing protein</fullName>
    </recommendedName>
</protein>
<keyword evidence="1" id="KW-1133">Transmembrane helix</keyword>
<keyword evidence="1" id="KW-0812">Transmembrane</keyword>
<proteinExistence type="predicted"/>
<gene>
    <name evidence="2" type="ORF">NZD89_16570</name>
</gene>
<evidence type="ECO:0008006" key="4">
    <source>
        <dbReference type="Google" id="ProtNLM"/>
    </source>
</evidence>
<evidence type="ECO:0000313" key="3">
    <source>
        <dbReference type="Proteomes" id="UP001164761"/>
    </source>
</evidence>
<sequence>MTMSMGISNVLAQFLGGFMLGTNGDVGLMLVIGVIVSSIGLIMLVLIVPRGRGKSACFGIPNSTEAFQSYKHATAVKSAL</sequence>
<keyword evidence="1" id="KW-0472">Membrane</keyword>
<name>A0ABY6ZAW1_9BACL</name>